<comment type="function">
    <text evidence="2">Catalyzes the ATP-dependent phosphorylation of thiamine-monophosphate (TMP) to form thiamine-pyrophosphate (TPP), the active form of vitamin B1.</text>
</comment>
<dbReference type="GO" id="GO:0005524">
    <property type="term" value="F:ATP binding"/>
    <property type="evidence" value="ECO:0007669"/>
    <property type="project" value="UniProtKB-UniRule"/>
</dbReference>
<feature type="binding site" evidence="2">
    <location>
        <position position="67"/>
    </location>
    <ligand>
        <name>substrate</name>
    </ligand>
</feature>
<dbReference type="EMBL" id="JACYFG010000009">
    <property type="protein sequence ID" value="MBD5779608.1"/>
    <property type="molecule type" value="Genomic_DNA"/>
</dbReference>
<dbReference type="GO" id="GO:0009228">
    <property type="term" value="P:thiamine biosynthetic process"/>
    <property type="evidence" value="ECO:0007669"/>
    <property type="project" value="UniProtKB-KW"/>
</dbReference>
<dbReference type="GO" id="GO:0009229">
    <property type="term" value="P:thiamine diphosphate biosynthetic process"/>
    <property type="evidence" value="ECO:0007669"/>
    <property type="project" value="UniProtKB-UniRule"/>
</dbReference>
<feature type="binding site" evidence="2">
    <location>
        <begin position="135"/>
        <end position="136"/>
    </location>
    <ligand>
        <name>ATP</name>
        <dbReference type="ChEBI" id="CHEBI:30616"/>
    </ligand>
</feature>
<feature type="binding site" evidence="2">
    <location>
        <position position="42"/>
    </location>
    <ligand>
        <name>Mg(2+)</name>
        <dbReference type="ChEBI" id="CHEBI:18420"/>
        <label>4</label>
    </ligand>
</feature>
<evidence type="ECO:0000256" key="1">
    <source>
        <dbReference type="ARBA" id="ARBA00022977"/>
    </source>
</evidence>
<evidence type="ECO:0000313" key="5">
    <source>
        <dbReference type="Proteomes" id="UP000622317"/>
    </source>
</evidence>
<keyword evidence="2" id="KW-0479">Metal-binding</keyword>
<evidence type="ECO:0000313" key="4">
    <source>
        <dbReference type="EMBL" id="MBD5779608.1"/>
    </source>
</evidence>
<dbReference type="PANTHER" id="PTHR30270:SF0">
    <property type="entry name" value="THIAMINE-MONOPHOSPHATE KINASE"/>
    <property type="match status" value="1"/>
</dbReference>
<dbReference type="InterPro" id="IPR006283">
    <property type="entry name" value="ThiL-like"/>
</dbReference>
<dbReference type="SUPFAM" id="SSF55326">
    <property type="entry name" value="PurM N-terminal domain-like"/>
    <property type="match status" value="1"/>
</dbReference>
<name>A0A927IHD6_9BACT</name>
<evidence type="ECO:0000256" key="2">
    <source>
        <dbReference type="HAMAP-Rule" id="MF_02128"/>
    </source>
</evidence>
<comment type="caution">
    <text evidence="4">The sequence shown here is derived from an EMBL/GenBank/DDBJ whole genome shotgun (WGS) entry which is preliminary data.</text>
</comment>
<keyword evidence="2" id="KW-0067">ATP-binding</keyword>
<protein>
    <recommendedName>
        <fullName evidence="2">Thiamine-monophosphate kinase</fullName>
        <shortName evidence="2">TMP kinase</shortName>
        <shortName evidence="2">Thiamine-phosphate kinase</shortName>
        <ecNumber evidence="2">2.7.4.16</ecNumber>
    </recommendedName>
</protein>
<keyword evidence="2" id="KW-0808">Transferase</keyword>
<dbReference type="RefSeq" id="WP_191616745.1">
    <property type="nucleotide sequence ID" value="NZ_JACYFG010000009.1"/>
</dbReference>
<feature type="binding site" evidence="2">
    <location>
        <position position="118"/>
    </location>
    <ligand>
        <name>ATP</name>
        <dbReference type="ChEBI" id="CHEBI:30616"/>
    </ligand>
</feature>
<comment type="caution">
    <text evidence="2">Lacks conserved residue(s) required for the propagation of feature annotation.</text>
</comment>
<feature type="binding site" evidence="2">
    <location>
        <position position="42"/>
    </location>
    <ligand>
        <name>Mg(2+)</name>
        <dbReference type="ChEBI" id="CHEBI:18420"/>
        <label>3</label>
    </ligand>
</feature>
<gene>
    <name evidence="2" type="primary">thiL</name>
    <name evidence="4" type="ORF">IEN85_08880</name>
</gene>
<comment type="catalytic activity">
    <reaction evidence="2">
        <text>thiamine phosphate + ATP = thiamine diphosphate + ADP</text>
        <dbReference type="Rhea" id="RHEA:15913"/>
        <dbReference type="ChEBI" id="CHEBI:30616"/>
        <dbReference type="ChEBI" id="CHEBI:37575"/>
        <dbReference type="ChEBI" id="CHEBI:58937"/>
        <dbReference type="ChEBI" id="CHEBI:456216"/>
        <dbReference type="EC" id="2.7.4.16"/>
    </reaction>
</comment>
<dbReference type="EC" id="2.7.4.16" evidence="2"/>
<keyword evidence="1 2" id="KW-0784">Thiamine biosynthesis</keyword>
<dbReference type="PIRSF" id="PIRSF005303">
    <property type="entry name" value="Thiam_monoph_kin"/>
    <property type="match status" value="1"/>
</dbReference>
<dbReference type="Proteomes" id="UP000622317">
    <property type="component" value="Unassembled WGS sequence"/>
</dbReference>
<dbReference type="HAMAP" id="MF_02128">
    <property type="entry name" value="TMP_kinase"/>
    <property type="match status" value="1"/>
</dbReference>
<feature type="binding site" evidence="2">
    <location>
        <position position="60"/>
    </location>
    <ligand>
        <name>Mg(2+)</name>
        <dbReference type="ChEBI" id="CHEBI:18420"/>
        <label>2</label>
    </ligand>
</feature>
<keyword evidence="2" id="KW-0547">Nucleotide-binding</keyword>
<dbReference type="Gene3D" id="3.30.1330.10">
    <property type="entry name" value="PurM-like, N-terminal domain"/>
    <property type="match status" value="1"/>
</dbReference>
<feature type="binding site" evidence="2">
    <location>
        <position position="213"/>
    </location>
    <ligand>
        <name>Mg(2+)</name>
        <dbReference type="ChEBI" id="CHEBI:18420"/>
        <label>5</label>
    </ligand>
</feature>
<feature type="binding site" evidence="2">
    <location>
        <position position="163"/>
    </location>
    <ligand>
        <name>ATP</name>
        <dbReference type="ChEBI" id="CHEBI:30616"/>
    </ligand>
</feature>
<evidence type="ECO:0000259" key="3">
    <source>
        <dbReference type="Pfam" id="PF00586"/>
    </source>
</evidence>
<dbReference type="InterPro" id="IPR036676">
    <property type="entry name" value="PurM-like_C_sf"/>
</dbReference>
<feature type="binding site" evidence="2">
    <location>
        <position position="136"/>
    </location>
    <ligand>
        <name>Mg(2+)</name>
        <dbReference type="ChEBI" id="CHEBI:18420"/>
        <label>1</label>
    </ligand>
</feature>
<dbReference type="GO" id="GO:0000287">
    <property type="term" value="F:magnesium ion binding"/>
    <property type="evidence" value="ECO:0007669"/>
    <property type="project" value="UniProtKB-UniRule"/>
</dbReference>
<feature type="binding site" evidence="2">
    <location>
        <position position="58"/>
    </location>
    <ligand>
        <name>Mg(2+)</name>
        <dbReference type="ChEBI" id="CHEBI:18420"/>
        <label>4</label>
    </ligand>
</feature>
<feature type="binding site" evidence="2">
    <location>
        <position position="88"/>
    </location>
    <ligand>
        <name>Mg(2+)</name>
        <dbReference type="ChEBI" id="CHEBI:18420"/>
        <label>3</label>
    </ligand>
</feature>
<feature type="binding site" evidence="2">
    <location>
        <position position="262"/>
    </location>
    <ligand>
        <name>substrate</name>
    </ligand>
</feature>
<dbReference type="InterPro" id="IPR036921">
    <property type="entry name" value="PurM-like_N_sf"/>
</dbReference>
<dbReference type="CDD" id="cd02194">
    <property type="entry name" value="ThiL"/>
    <property type="match status" value="1"/>
</dbReference>
<sequence>MNPYTEDQSQSIGSLGESKLIEQLKDWLGDAAPAAPFGMGDDCAVLPFPSPGAQQLVTADPIIYGKHFDAQVSPAQAAAKLMRRNLSDIAAMGGRPTHAIICLALDPKVSISWIEPFYKALAEEAKRFQCVIVGGDVSSADHFLGAFLTLYGETSAPHPPLLRHSAQVGSPIFVTGSLGGTRLKKHHSFIPRISEGQWLARSEHCLSCSDLSDGLGKDFANVLPPALGCEIDCSQLPIADDAIETAKSSGKDALYHVFNDGEDFELIFALKPGTAVDSFLTQWRKELQTPVTKIGYATSRTVSKAPRLSFKNAPQSLSANGYEHLR</sequence>
<dbReference type="PANTHER" id="PTHR30270">
    <property type="entry name" value="THIAMINE-MONOPHOSPHATE KINASE"/>
    <property type="match status" value="1"/>
</dbReference>
<dbReference type="Gene3D" id="3.90.650.10">
    <property type="entry name" value="PurM-like C-terminal domain"/>
    <property type="match status" value="1"/>
</dbReference>
<feature type="binding site" evidence="2">
    <location>
        <position position="88"/>
    </location>
    <ligand>
        <name>Mg(2+)</name>
        <dbReference type="ChEBI" id="CHEBI:18420"/>
        <label>4</label>
    </ligand>
</feature>
<keyword evidence="2" id="KW-0460">Magnesium</keyword>
<comment type="miscellaneous">
    <text evidence="2">Reaction mechanism of ThiL seems to utilize a direct, inline transfer of the gamma-phosphate of ATP to TMP rather than a phosphorylated enzyme intermediate.</text>
</comment>
<reference evidence="4" key="1">
    <citation type="submission" date="2020-09" db="EMBL/GenBank/DDBJ databases">
        <title>Pelagicoccus enzymogenes sp. nov. with an EPS production, isolated from marine sediment.</title>
        <authorList>
            <person name="Feng X."/>
        </authorList>
    </citation>
    <scope>NUCLEOTIDE SEQUENCE</scope>
    <source>
        <strain evidence="4">NFK12</strain>
    </source>
</reference>
<dbReference type="AlphaFoldDB" id="A0A927IHD6"/>
<dbReference type="SUPFAM" id="SSF56042">
    <property type="entry name" value="PurM C-terminal domain-like"/>
    <property type="match status" value="1"/>
</dbReference>
<proteinExistence type="inferred from homology"/>
<feature type="binding site" evidence="2">
    <location>
        <position position="60"/>
    </location>
    <ligand>
        <name>Mg(2+)</name>
        <dbReference type="ChEBI" id="CHEBI:18420"/>
        <label>1</label>
    </ligand>
</feature>
<accession>A0A927IHD6</accession>
<feature type="domain" description="PurM-like N-terminal" evidence="3">
    <location>
        <begin position="40"/>
        <end position="139"/>
    </location>
</feature>
<keyword evidence="2 4" id="KW-0418">Kinase</keyword>
<dbReference type="Pfam" id="PF00586">
    <property type="entry name" value="AIRS"/>
    <property type="match status" value="1"/>
</dbReference>
<comment type="pathway">
    <text evidence="2">Cofactor biosynthesis; thiamine diphosphate biosynthesis; thiamine diphosphate from thiamine phosphate: step 1/1.</text>
</comment>
<organism evidence="4 5">
    <name type="scientific">Pelagicoccus enzymogenes</name>
    <dbReference type="NCBI Taxonomy" id="2773457"/>
    <lineage>
        <taxon>Bacteria</taxon>
        <taxon>Pseudomonadati</taxon>
        <taxon>Verrucomicrobiota</taxon>
        <taxon>Opitutia</taxon>
        <taxon>Puniceicoccales</taxon>
        <taxon>Pelagicoccaceae</taxon>
        <taxon>Pelagicoccus</taxon>
    </lineage>
</organism>
<comment type="similarity">
    <text evidence="2">Belongs to the thiamine-monophosphate kinase family.</text>
</comment>
<dbReference type="GO" id="GO:0009030">
    <property type="term" value="F:thiamine-phosphate kinase activity"/>
    <property type="evidence" value="ECO:0007669"/>
    <property type="project" value="UniProtKB-UniRule"/>
</dbReference>
<feature type="binding site" evidence="2">
    <location>
        <position position="212"/>
    </location>
    <ligand>
        <name>ATP</name>
        <dbReference type="ChEBI" id="CHEBI:30616"/>
    </ligand>
</feature>
<dbReference type="InterPro" id="IPR016188">
    <property type="entry name" value="PurM-like_N"/>
</dbReference>
<feature type="binding site" evidence="2">
    <location>
        <position position="88"/>
    </location>
    <ligand>
        <name>Mg(2+)</name>
        <dbReference type="ChEBI" id="CHEBI:18420"/>
        <label>2</label>
    </ligand>
</feature>
<feature type="binding site" evidence="2">
    <location>
        <position position="210"/>
    </location>
    <ligand>
        <name>Mg(2+)</name>
        <dbReference type="ChEBI" id="CHEBI:18420"/>
        <label>3</label>
    </ligand>
</feature>
<feature type="binding site" evidence="2">
    <location>
        <position position="322"/>
    </location>
    <ligand>
        <name>substrate</name>
    </ligand>
</feature>
<keyword evidence="5" id="KW-1185">Reference proteome</keyword>